<dbReference type="OrthoDB" id="1792at2759"/>
<accession>A0A642V8W9</accession>
<gene>
    <name evidence="5" type="ORF">TRICI_003431</name>
</gene>
<name>A0A642V8W9_9ASCO</name>
<dbReference type="InterPro" id="IPR016534">
    <property type="entry name" value="VPS16"/>
</dbReference>
<dbReference type="GO" id="GO:0003779">
    <property type="term" value="F:actin binding"/>
    <property type="evidence" value="ECO:0007669"/>
    <property type="project" value="TreeGrafter"/>
</dbReference>
<protein>
    <recommendedName>
        <fullName evidence="2">Probable vacuolar protein sorting-associated protein 16 homolog</fullName>
    </recommendedName>
</protein>
<evidence type="ECO:0000256" key="2">
    <source>
        <dbReference type="PIRNR" id="PIRNR007949"/>
    </source>
</evidence>
<feature type="domain" description="Vps16 C-terminal" evidence="3">
    <location>
        <begin position="508"/>
        <end position="812"/>
    </location>
</feature>
<keyword evidence="6" id="KW-1185">Reference proteome</keyword>
<dbReference type="GO" id="GO:0016197">
    <property type="term" value="P:endosomal transport"/>
    <property type="evidence" value="ECO:0007669"/>
    <property type="project" value="TreeGrafter"/>
</dbReference>
<keyword evidence="2" id="KW-0653">Protein transport</keyword>
<dbReference type="PANTHER" id="PTHR12811:SF0">
    <property type="entry name" value="VACUOLAR PROTEIN SORTING-ASSOCIATED PROTEIN 16 HOMOLOG"/>
    <property type="match status" value="1"/>
</dbReference>
<proteinExistence type="inferred from homology"/>
<dbReference type="PANTHER" id="PTHR12811">
    <property type="entry name" value="VACUOLAR PROTEIN SORTING VPS16"/>
    <property type="match status" value="1"/>
</dbReference>
<dbReference type="GO" id="GO:0042144">
    <property type="term" value="P:vacuole fusion, non-autophagic"/>
    <property type="evidence" value="ECO:0007669"/>
    <property type="project" value="TreeGrafter"/>
</dbReference>
<dbReference type="Proteomes" id="UP000761534">
    <property type="component" value="Unassembled WGS sequence"/>
</dbReference>
<comment type="similarity">
    <text evidence="1 2">Belongs to the VPS16 family.</text>
</comment>
<evidence type="ECO:0000313" key="5">
    <source>
        <dbReference type="EMBL" id="KAA8912593.1"/>
    </source>
</evidence>
<dbReference type="InterPro" id="IPR006925">
    <property type="entry name" value="Vps16_C"/>
</dbReference>
<dbReference type="GO" id="GO:0005768">
    <property type="term" value="C:endosome"/>
    <property type="evidence" value="ECO:0007669"/>
    <property type="project" value="TreeGrafter"/>
</dbReference>
<evidence type="ECO:0000259" key="4">
    <source>
        <dbReference type="Pfam" id="PF04841"/>
    </source>
</evidence>
<dbReference type="FunFam" id="1.10.150.780:FF:000001">
    <property type="entry name" value="Vacuolar protein sorting-associated protein 16 homolog"/>
    <property type="match status" value="1"/>
</dbReference>
<comment type="caution">
    <text evidence="5">The sequence shown here is derived from an EMBL/GenBank/DDBJ whole genome shotgun (WGS) entry which is preliminary data.</text>
</comment>
<dbReference type="InterPro" id="IPR038132">
    <property type="entry name" value="Vps16_C_sf"/>
</dbReference>
<dbReference type="Gene3D" id="1.10.150.780">
    <property type="entry name" value="Vps16, C-terminal region"/>
    <property type="match status" value="1"/>
</dbReference>
<dbReference type="Pfam" id="PF04841">
    <property type="entry name" value="Vps16_N"/>
    <property type="match status" value="1"/>
</dbReference>
<comment type="function">
    <text evidence="2">Essential for vacuolar protein sorting. Required for vacuole biogenesis, stability and to maintain vacuole morphology.</text>
</comment>
<evidence type="ECO:0000313" key="6">
    <source>
        <dbReference type="Proteomes" id="UP000761534"/>
    </source>
</evidence>
<dbReference type="Pfam" id="PF04840">
    <property type="entry name" value="Vps16_C"/>
    <property type="match status" value="1"/>
</dbReference>
<dbReference type="VEuPathDB" id="FungiDB:TRICI_003431"/>
<dbReference type="GO" id="GO:0006886">
    <property type="term" value="P:intracellular protein transport"/>
    <property type="evidence" value="ECO:0007669"/>
    <property type="project" value="InterPro"/>
</dbReference>
<dbReference type="AlphaFoldDB" id="A0A642V8W9"/>
<dbReference type="EMBL" id="SWFS01000252">
    <property type="protein sequence ID" value="KAA8912593.1"/>
    <property type="molecule type" value="Genomic_DNA"/>
</dbReference>
<dbReference type="GO" id="GO:0030897">
    <property type="term" value="C:HOPS complex"/>
    <property type="evidence" value="ECO:0007669"/>
    <property type="project" value="TreeGrafter"/>
</dbReference>
<dbReference type="InterPro" id="IPR006926">
    <property type="entry name" value="Vps16_N"/>
</dbReference>
<evidence type="ECO:0000256" key="1">
    <source>
        <dbReference type="ARBA" id="ARBA00009250"/>
    </source>
</evidence>
<dbReference type="GO" id="GO:0098588">
    <property type="term" value="C:bounding membrane of organelle"/>
    <property type="evidence" value="ECO:0007669"/>
    <property type="project" value="UniProtKB-ARBA"/>
</dbReference>
<dbReference type="PIRSF" id="PIRSF007949">
    <property type="entry name" value="VPS16"/>
    <property type="match status" value="1"/>
</dbReference>
<reference evidence="5" key="1">
    <citation type="journal article" date="2019" name="G3 (Bethesda)">
        <title>Genome Assemblies of Two Rare Opportunistic Yeast Pathogens: Diutina rugosa (syn. Candida rugosa) and Trichomonascus ciferrii (syn. Candida ciferrii).</title>
        <authorList>
            <person name="Mixao V."/>
            <person name="Saus E."/>
            <person name="Hansen A.P."/>
            <person name="Lass-Florl C."/>
            <person name="Gabaldon T."/>
        </authorList>
    </citation>
    <scope>NUCLEOTIDE SEQUENCE</scope>
    <source>
        <strain evidence="5">CBS 4856</strain>
    </source>
</reference>
<organism evidence="5 6">
    <name type="scientific">Trichomonascus ciferrii</name>
    <dbReference type="NCBI Taxonomy" id="44093"/>
    <lineage>
        <taxon>Eukaryota</taxon>
        <taxon>Fungi</taxon>
        <taxon>Dikarya</taxon>
        <taxon>Ascomycota</taxon>
        <taxon>Saccharomycotina</taxon>
        <taxon>Dipodascomycetes</taxon>
        <taxon>Dipodascales</taxon>
        <taxon>Trichomonascaceae</taxon>
        <taxon>Trichomonascus</taxon>
        <taxon>Trichomonascus ciferrii complex</taxon>
    </lineage>
</organism>
<dbReference type="InterPro" id="IPR036322">
    <property type="entry name" value="WD40_repeat_dom_sf"/>
</dbReference>
<feature type="domain" description="Vps16 N-terminal" evidence="4">
    <location>
        <begin position="6"/>
        <end position="415"/>
    </location>
</feature>
<dbReference type="SUPFAM" id="SSF50978">
    <property type="entry name" value="WD40 repeat-like"/>
    <property type="match status" value="1"/>
</dbReference>
<sequence>MPSNPTLLWEQLNGKYYRNFEGYSMLWDVNIDDYVVTSAPFGGAIAICRDFSKLTTYKGPESRQTSILLYSGSGKFIRKIPWDNGRIRGIGWSELEHLIVVSENGNARVYYDFEGNFYQFSMGKVAEKVGIKECKFVNTGFVALLNNSRFVSVSRYDEPNPKLLSEVSTEDKHVNCWTVIPPNKELEQQNLEILFCAEGALYTLDSASCKVHPISEKVMSGPAQAVSVSPYGDSIAVLHESGKLVISRTSSFRDTPTVYDASQDSASGQLVWCGNDTVALSWVDELTLVDRYGKSLGLFFDGPVVTFPEVNGIRTLTNEKHDFFTKVPRVAVDIFRIGSTSPAAILRDCVDQLERKSPKADENLLIIGDRLSEAVDDCIEAAGYEFEAHWQKKLLKAASFGKSALDMYNSDKFVQMCDYLRVLNAVRQFDVGILLDYEQLLQLTPNRLIDRLLVRRMHLLAFKCAEYLQLPTEKIYVHWACTKIRVSPQTDEVLCTEIVTRLNALPGISYEEISRTAYEEGRSKLAITLTEYEPRPEKQVPLLLNMQEQELALAAAVKSYDTNLVVYVLNTLRQELPLAAFFRLINDKPMAAKCFEKLCTSQSLLESFYYQDDRRSATAELQYKHALNTYDFSERMSQLDKAQQKYSEVKSKSFEAKALEEQHRLLAIQENLERDYEHPFVGLSVSDTISSLLKISQNPRALKIKDEFKVPDKRYWWIRLQALVARREWDALHKFSQSKKSPIGYEPFYNECLRAGSKREAAKYIQYCTNLSHKQRIEMYVKVDDIRQAAQEAAKAKDTDALQELRSMATPTIQTEIDNLM</sequence>
<keyword evidence="2" id="KW-0813">Transport</keyword>
<evidence type="ECO:0000259" key="3">
    <source>
        <dbReference type="Pfam" id="PF04840"/>
    </source>
</evidence>